<name>A0ACB8T2F7_9AGAM</name>
<gene>
    <name evidence="1" type="ORF">BV25DRAFT_644517</name>
</gene>
<sequence>MKISALVAAQALSVANKSTIDTTSGRLVGIESNGVRAFTGIRYAQAPVNELRWEPPVPFASNQTFNVSTPGPACLQQFAAFSANITIPVFNNPPPPSGEDEDCLFLNVWAPTGGRQEKPVVIFIHGGAFAFGSATLNEYNGESIAGNQDIIMVSLNYRLNIFGFPSAPDLALQKSNLGFLDQELAIHWVQQNIQYFGGDKRKVTLMGQSAGSVSVSTAYARHTEWNPPFRAAIMMSAEDTSTLPTPDFDAFNSFANSSGCMQAPGASRLDCLKKVPAATIHNYTNGPLSGSFNPVVDNFTLYDDLLNRIRTKNTARVPVLIGSTQDDGTIFVYGAKNLTAALPVVFGSNAPSAETIHSLYPGLNDSQALAAGYRDNSFRCPSELWSAALVSSGIEHVYRYSYGAVFADNQPLPGLGAWHTSELPELFGTFNASTATWAEKVLSHTFQSSFANFIKHPKKSPAQNWPEYGQNGTVANLAYNGNVDLDNVVQTVSHSTLDSACDAFWDKLRDFRP</sequence>
<accession>A0ACB8T2F7</accession>
<evidence type="ECO:0000313" key="2">
    <source>
        <dbReference type="Proteomes" id="UP000814140"/>
    </source>
</evidence>
<dbReference type="EMBL" id="MU277207">
    <property type="protein sequence ID" value="KAI0062562.1"/>
    <property type="molecule type" value="Genomic_DNA"/>
</dbReference>
<keyword evidence="2" id="KW-1185">Reference proteome</keyword>
<reference evidence="1" key="2">
    <citation type="journal article" date="2022" name="New Phytol.">
        <title>Evolutionary transition to the ectomycorrhizal habit in the genomes of a hyperdiverse lineage of mushroom-forming fungi.</title>
        <authorList>
            <person name="Looney B."/>
            <person name="Miyauchi S."/>
            <person name="Morin E."/>
            <person name="Drula E."/>
            <person name="Courty P.E."/>
            <person name="Kohler A."/>
            <person name="Kuo A."/>
            <person name="LaButti K."/>
            <person name="Pangilinan J."/>
            <person name="Lipzen A."/>
            <person name="Riley R."/>
            <person name="Andreopoulos W."/>
            <person name="He G."/>
            <person name="Johnson J."/>
            <person name="Nolan M."/>
            <person name="Tritt A."/>
            <person name="Barry K.W."/>
            <person name="Grigoriev I.V."/>
            <person name="Nagy L.G."/>
            <person name="Hibbett D."/>
            <person name="Henrissat B."/>
            <person name="Matheny P.B."/>
            <person name="Labbe J."/>
            <person name="Martin F.M."/>
        </authorList>
    </citation>
    <scope>NUCLEOTIDE SEQUENCE</scope>
    <source>
        <strain evidence="1">HHB10654</strain>
    </source>
</reference>
<protein>
    <submittedName>
        <fullName evidence="1">Alpha/beta-hydrolase</fullName>
    </submittedName>
</protein>
<reference evidence="1" key="1">
    <citation type="submission" date="2021-03" db="EMBL/GenBank/DDBJ databases">
        <authorList>
            <consortium name="DOE Joint Genome Institute"/>
            <person name="Ahrendt S."/>
            <person name="Looney B.P."/>
            <person name="Miyauchi S."/>
            <person name="Morin E."/>
            <person name="Drula E."/>
            <person name="Courty P.E."/>
            <person name="Chicoki N."/>
            <person name="Fauchery L."/>
            <person name="Kohler A."/>
            <person name="Kuo A."/>
            <person name="Labutti K."/>
            <person name="Pangilinan J."/>
            <person name="Lipzen A."/>
            <person name="Riley R."/>
            <person name="Andreopoulos W."/>
            <person name="He G."/>
            <person name="Johnson J."/>
            <person name="Barry K.W."/>
            <person name="Grigoriev I.V."/>
            <person name="Nagy L."/>
            <person name="Hibbett D."/>
            <person name="Henrissat B."/>
            <person name="Matheny P.B."/>
            <person name="Labbe J."/>
            <person name="Martin F."/>
        </authorList>
    </citation>
    <scope>NUCLEOTIDE SEQUENCE</scope>
    <source>
        <strain evidence="1">HHB10654</strain>
    </source>
</reference>
<organism evidence="1 2">
    <name type="scientific">Artomyces pyxidatus</name>
    <dbReference type="NCBI Taxonomy" id="48021"/>
    <lineage>
        <taxon>Eukaryota</taxon>
        <taxon>Fungi</taxon>
        <taxon>Dikarya</taxon>
        <taxon>Basidiomycota</taxon>
        <taxon>Agaricomycotina</taxon>
        <taxon>Agaricomycetes</taxon>
        <taxon>Russulales</taxon>
        <taxon>Auriscalpiaceae</taxon>
        <taxon>Artomyces</taxon>
    </lineage>
</organism>
<comment type="caution">
    <text evidence="1">The sequence shown here is derived from an EMBL/GenBank/DDBJ whole genome shotgun (WGS) entry which is preliminary data.</text>
</comment>
<proteinExistence type="predicted"/>
<dbReference type="Proteomes" id="UP000814140">
    <property type="component" value="Unassembled WGS sequence"/>
</dbReference>
<evidence type="ECO:0000313" key="1">
    <source>
        <dbReference type="EMBL" id="KAI0062562.1"/>
    </source>
</evidence>